<organism evidence="4 5">
    <name type="scientific">Cinchona calisaya</name>
    <dbReference type="NCBI Taxonomy" id="153742"/>
    <lineage>
        <taxon>Eukaryota</taxon>
        <taxon>Viridiplantae</taxon>
        <taxon>Streptophyta</taxon>
        <taxon>Embryophyta</taxon>
        <taxon>Tracheophyta</taxon>
        <taxon>Spermatophyta</taxon>
        <taxon>Magnoliopsida</taxon>
        <taxon>eudicotyledons</taxon>
        <taxon>Gunneridae</taxon>
        <taxon>Pentapetalae</taxon>
        <taxon>asterids</taxon>
        <taxon>lamiids</taxon>
        <taxon>Gentianales</taxon>
        <taxon>Rubiaceae</taxon>
        <taxon>Cinchonoideae</taxon>
        <taxon>Cinchoneae</taxon>
        <taxon>Cinchona</taxon>
    </lineage>
</organism>
<feature type="domain" description="HMA" evidence="3">
    <location>
        <begin position="2"/>
        <end position="71"/>
    </location>
</feature>
<comment type="subcellular location">
    <subcellularLocation>
        <location evidence="1">Membrane</location>
        <topology evidence="1">Peripheral membrane protein</topology>
    </subcellularLocation>
</comment>
<dbReference type="PANTHER" id="PTHR46371">
    <property type="entry name" value="OS04G0464100 PROTEIN"/>
    <property type="match status" value="1"/>
</dbReference>
<feature type="compositionally biased region" description="Basic and acidic residues" evidence="2">
    <location>
        <begin position="77"/>
        <end position="93"/>
    </location>
</feature>
<dbReference type="AlphaFoldDB" id="A0ABD2YTS1"/>
<evidence type="ECO:0000256" key="1">
    <source>
        <dbReference type="ARBA" id="ARBA00004170"/>
    </source>
</evidence>
<dbReference type="InterPro" id="IPR006121">
    <property type="entry name" value="HMA_dom"/>
</dbReference>
<feature type="region of interest" description="Disordered" evidence="2">
    <location>
        <begin position="74"/>
        <end position="107"/>
    </location>
</feature>
<dbReference type="InterPro" id="IPR044296">
    <property type="entry name" value="HIPP46"/>
</dbReference>
<evidence type="ECO:0000313" key="4">
    <source>
        <dbReference type="EMBL" id="KAL3508938.1"/>
    </source>
</evidence>
<dbReference type="Proteomes" id="UP001630127">
    <property type="component" value="Unassembled WGS sequence"/>
</dbReference>
<accession>A0ABD2YTS1</accession>
<feature type="region of interest" description="Disordered" evidence="2">
    <location>
        <begin position="1"/>
        <end position="20"/>
    </location>
</feature>
<comment type="caution">
    <text evidence="4">The sequence shown here is derived from an EMBL/GenBank/DDBJ whole genome shotgun (WGS) entry which is preliminary data.</text>
</comment>
<gene>
    <name evidence="4" type="ORF">ACH5RR_028339</name>
</gene>
<name>A0ABD2YTS1_9GENT</name>
<sequence length="220" mass="24016">MKQKVVIKLSMHDQKSRKKALKTVAGHTGVESTALQGQEKNQVEVVGEGIDAVVLTTLLRKNVGYAELVSVSPVGQKKPDEKKGDDKKDDAKKTNKPSAPVIGSSHPDPYVYSGVPYQMYEIREPRIVSLSIDGKEKNQIVVLGDDFDPVKLTNLLRRNVGHAIILSVDSSYKEKKETTTVKKNVAGAVPVNPQPHVYGVMPGFQVVELIDNPGCNCSIM</sequence>
<protein>
    <recommendedName>
        <fullName evidence="3">HMA domain-containing protein</fullName>
    </recommendedName>
</protein>
<keyword evidence="5" id="KW-1185">Reference proteome</keyword>
<dbReference type="PROSITE" id="PS50846">
    <property type="entry name" value="HMA_2"/>
    <property type="match status" value="1"/>
</dbReference>
<evidence type="ECO:0000313" key="5">
    <source>
        <dbReference type="Proteomes" id="UP001630127"/>
    </source>
</evidence>
<dbReference type="GO" id="GO:0016020">
    <property type="term" value="C:membrane"/>
    <property type="evidence" value="ECO:0007669"/>
    <property type="project" value="UniProtKB-SubCell"/>
</dbReference>
<proteinExistence type="predicted"/>
<evidence type="ECO:0000259" key="3">
    <source>
        <dbReference type="PROSITE" id="PS50846"/>
    </source>
</evidence>
<reference evidence="4 5" key="1">
    <citation type="submission" date="2024-11" db="EMBL/GenBank/DDBJ databases">
        <title>A near-complete genome assembly of Cinchona calisaya.</title>
        <authorList>
            <person name="Lian D.C."/>
            <person name="Zhao X.W."/>
            <person name="Wei L."/>
        </authorList>
    </citation>
    <scope>NUCLEOTIDE SEQUENCE [LARGE SCALE GENOMIC DNA]</scope>
    <source>
        <tissue evidence="4">Nenye</tissue>
    </source>
</reference>
<dbReference type="Gene3D" id="3.30.70.100">
    <property type="match status" value="2"/>
</dbReference>
<evidence type="ECO:0000256" key="2">
    <source>
        <dbReference type="SAM" id="MobiDB-lite"/>
    </source>
</evidence>
<dbReference type="EMBL" id="JBJUIK010000012">
    <property type="protein sequence ID" value="KAL3508938.1"/>
    <property type="molecule type" value="Genomic_DNA"/>
</dbReference>
<dbReference type="GO" id="GO:0009626">
    <property type="term" value="P:plant-type hypersensitive response"/>
    <property type="evidence" value="ECO:0007669"/>
    <property type="project" value="UniProtKB-KW"/>
</dbReference>